<evidence type="ECO:0000313" key="1">
    <source>
        <dbReference type="EMBL" id="UYW02351.1"/>
    </source>
</evidence>
<protein>
    <submittedName>
        <fullName evidence="1">Uncharacterized protein</fullName>
    </submittedName>
</protein>
<accession>A0ABY6M1E0</accession>
<reference evidence="1" key="1">
    <citation type="submission" date="2021-08" db="EMBL/GenBank/DDBJ databases">
        <title>Flavobacterium sp. strain CC-SYL302.</title>
        <authorList>
            <person name="Lin S.-Y."/>
            <person name="Lee T.-H."/>
            <person name="Young C.-C."/>
        </authorList>
    </citation>
    <scope>NUCLEOTIDE SEQUENCE</scope>
    <source>
        <strain evidence="1">CC-SYL302</strain>
    </source>
</reference>
<evidence type="ECO:0000313" key="2">
    <source>
        <dbReference type="Proteomes" id="UP001163328"/>
    </source>
</evidence>
<dbReference type="RefSeq" id="WP_264434898.1">
    <property type="nucleotide sequence ID" value="NZ_CP081495.1"/>
</dbReference>
<keyword evidence="2" id="KW-1185">Reference proteome</keyword>
<sequence length="103" mass="11819">MSVTSLIAKEEIAVLFPEQETTHIIVPNFSADFTEAPENDVIQNIRRSCVTKQDAFTKLLNQSPTSSGLVISNLHAKEISEYFLLLFYKTHEEINFLHLFKLY</sequence>
<dbReference type="Proteomes" id="UP001163328">
    <property type="component" value="Chromosome"/>
</dbReference>
<dbReference type="EMBL" id="CP081495">
    <property type="protein sequence ID" value="UYW02351.1"/>
    <property type="molecule type" value="Genomic_DNA"/>
</dbReference>
<gene>
    <name evidence="1" type="ORF">K5I29_05490</name>
</gene>
<organism evidence="1 2">
    <name type="scientific">Flavobacterium agricola</name>
    <dbReference type="NCBI Taxonomy" id="2870839"/>
    <lineage>
        <taxon>Bacteria</taxon>
        <taxon>Pseudomonadati</taxon>
        <taxon>Bacteroidota</taxon>
        <taxon>Flavobacteriia</taxon>
        <taxon>Flavobacteriales</taxon>
        <taxon>Flavobacteriaceae</taxon>
        <taxon>Flavobacterium</taxon>
    </lineage>
</organism>
<name>A0ABY6M1E0_9FLAO</name>
<proteinExistence type="predicted"/>